<comment type="caution">
    <text evidence="1">The sequence shown here is derived from an EMBL/GenBank/DDBJ whole genome shotgun (WGS) entry which is preliminary data.</text>
</comment>
<dbReference type="EMBL" id="BJHW01000001">
    <property type="protein sequence ID" value="GDY56451.1"/>
    <property type="molecule type" value="Genomic_DNA"/>
</dbReference>
<name>A0A4D4L4A0_STRVO</name>
<reference evidence="1 2" key="1">
    <citation type="journal article" date="2020" name="Int. J. Syst. Evol. Microbiol.">
        <title>Reclassification of Streptomyces castelarensis and Streptomyces sporoclivatus as later heterotypic synonyms of Streptomyces antimycoticus.</title>
        <authorList>
            <person name="Komaki H."/>
            <person name="Tamura T."/>
        </authorList>
    </citation>
    <scope>NUCLEOTIDE SEQUENCE [LARGE SCALE GENOMIC DNA]</scope>
    <source>
        <strain evidence="1 2">NBRC 13459</strain>
    </source>
</reference>
<gene>
    <name evidence="1" type="ORF">SVIO_070740</name>
</gene>
<dbReference type="OrthoDB" id="4333478at2"/>
<evidence type="ECO:0000313" key="1">
    <source>
        <dbReference type="EMBL" id="GDY56451.1"/>
    </source>
</evidence>
<proteinExistence type="predicted"/>
<dbReference type="RefSeq" id="WP_137979465.1">
    <property type="nucleotide sequence ID" value="NZ_BAAASO010000016.1"/>
</dbReference>
<keyword evidence="2" id="KW-1185">Reference proteome</keyword>
<dbReference type="AlphaFoldDB" id="A0A4D4L4A0"/>
<organism evidence="1 2">
    <name type="scientific">Streptomyces violaceusniger</name>
    <dbReference type="NCBI Taxonomy" id="68280"/>
    <lineage>
        <taxon>Bacteria</taxon>
        <taxon>Bacillati</taxon>
        <taxon>Actinomycetota</taxon>
        <taxon>Actinomycetes</taxon>
        <taxon>Kitasatosporales</taxon>
        <taxon>Streptomycetaceae</taxon>
        <taxon>Streptomyces</taxon>
        <taxon>Streptomyces violaceusniger group</taxon>
    </lineage>
</organism>
<protein>
    <submittedName>
        <fullName evidence="1">Uncharacterized protein</fullName>
    </submittedName>
</protein>
<accession>A0A4D4L4A0</accession>
<sequence length="61" mass="6413">MYKRLEAVGTRLLARLVPTTEAAASAAGCSWNTYPSCWQCGYGPCTANCCSSGACPTVICF</sequence>
<evidence type="ECO:0000313" key="2">
    <source>
        <dbReference type="Proteomes" id="UP000301309"/>
    </source>
</evidence>
<dbReference type="Proteomes" id="UP000301309">
    <property type="component" value="Unassembled WGS sequence"/>
</dbReference>